<proteinExistence type="evidence at transcript level"/>
<feature type="compositionally biased region" description="Polar residues" evidence="1">
    <location>
        <begin position="18"/>
        <end position="31"/>
    </location>
</feature>
<name>A0A1E1XL27_AMBSC</name>
<organism evidence="2">
    <name type="scientific">Amblyomma sculptum</name>
    <name type="common">Tick</name>
    <dbReference type="NCBI Taxonomy" id="1581419"/>
    <lineage>
        <taxon>Eukaryota</taxon>
        <taxon>Metazoa</taxon>
        <taxon>Ecdysozoa</taxon>
        <taxon>Arthropoda</taxon>
        <taxon>Chelicerata</taxon>
        <taxon>Arachnida</taxon>
        <taxon>Acari</taxon>
        <taxon>Parasitiformes</taxon>
        <taxon>Ixodida</taxon>
        <taxon>Ixodoidea</taxon>
        <taxon>Ixodidae</taxon>
        <taxon>Amblyomminae</taxon>
        <taxon>Amblyomma</taxon>
    </lineage>
</organism>
<feature type="compositionally biased region" description="Basic and acidic residues" evidence="1">
    <location>
        <begin position="44"/>
        <end position="55"/>
    </location>
</feature>
<evidence type="ECO:0000313" key="2">
    <source>
        <dbReference type="EMBL" id="JAT99903.1"/>
    </source>
</evidence>
<feature type="compositionally biased region" description="Low complexity" evidence="1">
    <location>
        <begin position="56"/>
        <end position="67"/>
    </location>
</feature>
<feature type="compositionally biased region" description="Basic and acidic residues" evidence="1">
    <location>
        <begin position="1"/>
        <end position="12"/>
    </location>
</feature>
<dbReference type="EMBL" id="GFAA01003531">
    <property type="protein sequence ID" value="JAT99903.1"/>
    <property type="molecule type" value="mRNA"/>
</dbReference>
<feature type="region of interest" description="Disordered" evidence="1">
    <location>
        <begin position="622"/>
        <end position="642"/>
    </location>
</feature>
<feature type="compositionally biased region" description="Polar residues" evidence="1">
    <location>
        <begin position="622"/>
        <end position="632"/>
    </location>
</feature>
<reference evidence="2" key="1">
    <citation type="submission" date="2016-09" db="EMBL/GenBank/DDBJ databases">
        <authorList>
            <person name="Capua I."/>
            <person name="De Benedictis P."/>
            <person name="Joannis T."/>
            <person name="Lombin L.H."/>
            <person name="Cattoli G."/>
        </authorList>
    </citation>
    <scope>NUCLEOTIDE SEQUENCE</scope>
</reference>
<dbReference type="AlphaFoldDB" id="A0A1E1XL27"/>
<protein>
    <submittedName>
        <fullName evidence="2">Uncharacterized protein</fullName>
    </submittedName>
</protein>
<reference evidence="2" key="2">
    <citation type="journal article" date="2017" name="Front. Cell. Infect. Microbiol.">
        <title>Analysis of the Salivary Gland Transcriptome of Unfed and Partially Fed Amblyomma sculptum Ticks and Descriptive Proteome of the Saliva.</title>
        <authorList>
            <person name="Esteves E."/>
            <person name="Maruyama S.R."/>
            <person name="Kawahara R."/>
            <person name="Fujita A."/>
            <person name="Martins L.A."/>
            <person name="Righi A.A."/>
            <person name="Costa F.B."/>
            <person name="Palmisano G."/>
            <person name="Labruna M.B."/>
            <person name="Sa-Nunes A."/>
            <person name="Ribeiro J.M.C."/>
            <person name="Fogaca A.C."/>
        </authorList>
    </citation>
    <scope>NUCLEOTIDE SEQUENCE</scope>
</reference>
<feature type="region of interest" description="Disordered" evidence="1">
    <location>
        <begin position="1"/>
        <end position="122"/>
    </location>
</feature>
<feature type="region of interest" description="Disordered" evidence="1">
    <location>
        <begin position="152"/>
        <end position="181"/>
    </location>
</feature>
<accession>A0A1E1XL27</accession>
<feature type="non-terminal residue" evidence="2">
    <location>
        <position position="1"/>
    </location>
</feature>
<evidence type="ECO:0000256" key="1">
    <source>
        <dbReference type="SAM" id="MobiDB-lite"/>
    </source>
</evidence>
<sequence>VLDPVLLKHEAGNEASEAGQSAMEQDPSTQAPPQPRKRRLAHSRSQDEQVSDKELQPPTKKPLLSKLPIHRLFSSGSSEEEEEEAKEENSAEQMHQLSSSSSSEEEGAVRKEKSSGQSPLRAFSPSLSERAAAMGGAVSAMSVQVGEATRGALSGGSAHAGTTGAPSGSLSSKAVSGTHGGVVRSPVECNPAPATAGKAAPVNLPSQGTLGMRGGVACSAAHASLSRAQSGNATRAREGQDAGIACSPAAAAASPAAARASKEASGKPSGRGQSLGLYRVFLHSQGHAAISRQAVCKGETSRVVQGVLKKMAYFAKQREVSPEELELCVRRIKGDALVRGALSYLFECKANPVSAHCRGEQAPPLITKFETLLLQALAHKQDGWVMLLSALRARYWSRSQPKMLMGRASYVRLIGVLCSKLDEPALAQALVWDLLGTNQAPFLIASLVGAWPGLLKALPQGIVQKTVSYLLLDSPAHTLNSTLEFQARQVLRVLGPLPGFVRYIPKQLAEELLAPLLSPHKCDDTCVMHHRSLQELCQRSPESLLPWLLEERLAPQVQSLLSNQGCGCLILLLVSLWKMYTEPPKALEPLFTELTQRAKSSALLSKKAKFFAGWEGTREVLKTNTNDKQGASTAEPALQENV</sequence>
<feature type="compositionally biased region" description="Low complexity" evidence="1">
    <location>
        <begin position="152"/>
        <end position="169"/>
    </location>
</feature>